<reference evidence="1" key="1">
    <citation type="submission" date="2016-08" db="EMBL/GenBank/DDBJ databases">
        <authorList>
            <person name="Seilhamer J.J."/>
        </authorList>
    </citation>
    <scope>NUCLEOTIDE SEQUENCE</scope>
    <source>
        <strain evidence="1">86</strain>
    </source>
</reference>
<organism evidence="1">
    <name type="scientific">uncultured Pleomorphomonas sp</name>
    <dbReference type="NCBI Taxonomy" id="442121"/>
    <lineage>
        <taxon>Bacteria</taxon>
        <taxon>Pseudomonadati</taxon>
        <taxon>Pseudomonadota</taxon>
        <taxon>Alphaproteobacteria</taxon>
        <taxon>Hyphomicrobiales</taxon>
        <taxon>Pleomorphomonadaceae</taxon>
        <taxon>Pleomorphomonas</taxon>
        <taxon>environmental samples</taxon>
    </lineage>
</organism>
<gene>
    <name evidence="1" type="ORF">KL86PLE_130623</name>
</gene>
<dbReference type="InterPro" id="IPR038530">
    <property type="entry name" value="NiFe-hyd_HybE_sf"/>
</dbReference>
<dbReference type="EMBL" id="FMJD01000005">
    <property type="protein sequence ID" value="SCM75222.1"/>
    <property type="molecule type" value="Genomic_DNA"/>
</dbReference>
<protein>
    <submittedName>
        <fullName evidence="1">Putative Hydrogenase expression/formation protein HupT</fullName>
    </submittedName>
</protein>
<sequence length="165" mass="17742">MTADASSLDDEELAGRLEGFWRAVDGRMIGLAVHNPSLAVMATPVRRFGRFRFAAVVTPWCMNVVAVPDSGIELPPDGVTLRLELPAGDVDFVVASMEGGSRYGAASLFSPMDEFDDQVAAEEVAFAALDELLRDAEPSEIDSLTINLDRRRLLGFGRGAPESGQ</sequence>
<dbReference type="Pfam" id="PF11939">
    <property type="entry name" value="NiFe-hyd_HybE"/>
    <property type="match status" value="1"/>
</dbReference>
<dbReference type="NCBIfam" id="TIGR03993">
    <property type="entry name" value="hydrog_HybE"/>
    <property type="match status" value="1"/>
</dbReference>
<dbReference type="AlphaFoldDB" id="A0A212LCD7"/>
<dbReference type="RefSeq" id="WP_288199991.1">
    <property type="nucleotide sequence ID" value="NZ_LT608334.1"/>
</dbReference>
<dbReference type="Gene3D" id="3.30.1460.40">
    <property type="entry name" value="[NiFe]-hydrogenase assembly chaperone, HybE"/>
    <property type="match status" value="1"/>
</dbReference>
<accession>A0A212LCD7</accession>
<proteinExistence type="predicted"/>
<name>A0A212LCD7_9HYPH</name>
<evidence type="ECO:0000313" key="1">
    <source>
        <dbReference type="EMBL" id="SCM75222.1"/>
    </source>
</evidence>
<dbReference type="InterPro" id="IPR023994">
    <property type="entry name" value="NiFe-hyd_HybE"/>
</dbReference>